<proteinExistence type="predicted"/>
<name>A0AAV2EJC5_9ROSI</name>
<protein>
    <submittedName>
        <fullName evidence="2">Uncharacterized protein</fullName>
    </submittedName>
</protein>
<reference evidence="2 3" key="1">
    <citation type="submission" date="2024-04" db="EMBL/GenBank/DDBJ databases">
        <authorList>
            <person name="Fracassetti M."/>
        </authorList>
    </citation>
    <scope>NUCLEOTIDE SEQUENCE [LARGE SCALE GENOMIC DNA]</scope>
</reference>
<organism evidence="2 3">
    <name type="scientific">Linum trigynum</name>
    <dbReference type="NCBI Taxonomy" id="586398"/>
    <lineage>
        <taxon>Eukaryota</taxon>
        <taxon>Viridiplantae</taxon>
        <taxon>Streptophyta</taxon>
        <taxon>Embryophyta</taxon>
        <taxon>Tracheophyta</taxon>
        <taxon>Spermatophyta</taxon>
        <taxon>Magnoliopsida</taxon>
        <taxon>eudicotyledons</taxon>
        <taxon>Gunneridae</taxon>
        <taxon>Pentapetalae</taxon>
        <taxon>rosids</taxon>
        <taxon>fabids</taxon>
        <taxon>Malpighiales</taxon>
        <taxon>Linaceae</taxon>
        <taxon>Linum</taxon>
    </lineage>
</organism>
<evidence type="ECO:0000313" key="3">
    <source>
        <dbReference type="Proteomes" id="UP001497516"/>
    </source>
</evidence>
<keyword evidence="3" id="KW-1185">Reference proteome</keyword>
<feature type="compositionally biased region" description="Basic and acidic residues" evidence="1">
    <location>
        <begin position="14"/>
        <end position="23"/>
    </location>
</feature>
<dbReference type="Proteomes" id="UP001497516">
    <property type="component" value="Chromosome 4"/>
</dbReference>
<feature type="region of interest" description="Disordered" evidence="1">
    <location>
        <begin position="1"/>
        <end position="54"/>
    </location>
</feature>
<dbReference type="EMBL" id="OZ034817">
    <property type="protein sequence ID" value="CAL1386055.1"/>
    <property type="molecule type" value="Genomic_DNA"/>
</dbReference>
<accession>A0AAV2EJC5</accession>
<gene>
    <name evidence="2" type="ORF">LTRI10_LOCUS27144</name>
</gene>
<sequence>MEESAPAPSSPKNQKTESGRVDEQQQQLIGAAEPVEEKPTDDVETWEDGDDDEEEARNKLLADINCSSRIIIVGVAKLAMDSMFTACMHASLISSLFRFCFFF</sequence>
<evidence type="ECO:0000256" key="1">
    <source>
        <dbReference type="SAM" id="MobiDB-lite"/>
    </source>
</evidence>
<dbReference type="AlphaFoldDB" id="A0AAV2EJC5"/>
<evidence type="ECO:0000313" key="2">
    <source>
        <dbReference type="EMBL" id="CAL1386055.1"/>
    </source>
</evidence>
<feature type="compositionally biased region" description="Acidic residues" evidence="1">
    <location>
        <begin position="42"/>
        <end position="54"/>
    </location>
</feature>